<feature type="domain" description="Myb-like" evidence="2">
    <location>
        <begin position="47"/>
        <end position="97"/>
    </location>
</feature>
<dbReference type="InterPro" id="IPR017930">
    <property type="entry name" value="Myb_dom"/>
</dbReference>
<evidence type="ECO:0000256" key="1">
    <source>
        <dbReference type="SAM" id="MobiDB-lite"/>
    </source>
</evidence>
<dbReference type="PANTHER" id="PTHR45614:SF25">
    <property type="entry name" value="MYB PROTEIN"/>
    <property type="match status" value="1"/>
</dbReference>
<dbReference type="VEuPathDB" id="FungiDB:SDRG_07568"/>
<dbReference type="GO" id="GO:0000981">
    <property type="term" value="F:DNA-binding transcription factor activity, RNA polymerase II-specific"/>
    <property type="evidence" value="ECO:0007669"/>
    <property type="project" value="TreeGrafter"/>
</dbReference>
<dbReference type="Proteomes" id="UP000030762">
    <property type="component" value="Unassembled WGS sequence"/>
</dbReference>
<evidence type="ECO:0000313" key="5">
    <source>
        <dbReference type="Proteomes" id="UP000030762"/>
    </source>
</evidence>
<dbReference type="eggNOG" id="KOG0048">
    <property type="taxonomic scope" value="Eukaryota"/>
</dbReference>
<reference evidence="4 5" key="1">
    <citation type="submission" date="2012-04" db="EMBL/GenBank/DDBJ databases">
        <title>The Genome Sequence of Saprolegnia declina VS20.</title>
        <authorList>
            <consortium name="The Broad Institute Genome Sequencing Platform"/>
            <person name="Russ C."/>
            <person name="Nusbaum C."/>
            <person name="Tyler B."/>
            <person name="van West P."/>
            <person name="Dieguez-Uribeondo J."/>
            <person name="de Bruijn I."/>
            <person name="Tripathy S."/>
            <person name="Jiang R."/>
            <person name="Young S.K."/>
            <person name="Zeng Q."/>
            <person name="Gargeya S."/>
            <person name="Fitzgerald M."/>
            <person name="Haas B."/>
            <person name="Abouelleil A."/>
            <person name="Alvarado L."/>
            <person name="Arachchi H.M."/>
            <person name="Berlin A."/>
            <person name="Chapman S.B."/>
            <person name="Goldberg J."/>
            <person name="Griggs A."/>
            <person name="Gujja S."/>
            <person name="Hansen M."/>
            <person name="Howarth C."/>
            <person name="Imamovic A."/>
            <person name="Larimer J."/>
            <person name="McCowen C."/>
            <person name="Montmayeur A."/>
            <person name="Murphy C."/>
            <person name="Neiman D."/>
            <person name="Pearson M."/>
            <person name="Priest M."/>
            <person name="Roberts A."/>
            <person name="Saif S."/>
            <person name="Shea T."/>
            <person name="Sisk P."/>
            <person name="Sykes S."/>
            <person name="Wortman J."/>
            <person name="Nusbaum C."/>
            <person name="Birren B."/>
        </authorList>
    </citation>
    <scope>NUCLEOTIDE SEQUENCE [LARGE SCALE GENOMIC DNA]</scope>
    <source>
        <strain evidence="4 5">VS20</strain>
    </source>
</reference>
<accession>T0RQB5</accession>
<feature type="domain" description="HTH myb-type" evidence="3">
    <location>
        <begin position="47"/>
        <end position="101"/>
    </location>
</feature>
<dbReference type="GO" id="GO:0000978">
    <property type="term" value="F:RNA polymerase II cis-regulatory region sequence-specific DNA binding"/>
    <property type="evidence" value="ECO:0007669"/>
    <property type="project" value="TreeGrafter"/>
</dbReference>
<protein>
    <submittedName>
        <fullName evidence="4">Uncharacterized protein</fullName>
    </submittedName>
</protein>
<dbReference type="SUPFAM" id="SSF46689">
    <property type="entry name" value="Homeodomain-like"/>
    <property type="match status" value="1"/>
</dbReference>
<keyword evidence="5" id="KW-1185">Reference proteome</keyword>
<dbReference type="Gene3D" id="1.10.10.60">
    <property type="entry name" value="Homeodomain-like"/>
    <property type="match status" value="1"/>
</dbReference>
<dbReference type="EMBL" id="JH767153">
    <property type="protein sequence ID" value="EQC34758.1"/>
    <property type="molecule type" value="Genomic_DNA"/>
</dbReference>
<sequence length="212" mass="24260">MECILDGDNVVKWSSPWTLCVGFRLVAWRVLGRDNTQCNQKWTRSLDPDLVLGRWTKAQIETLVRETLKDPNAKWKDIAARVGRPIKQCLDRWDGYSDPTIVSTHDVPFTEFEISWLLRAYGQVDTAWTAITNILNGQIQHDAQTMDLLRSTKPGQANLRRSKGPRSAAPRGSKTVFRCSWYRPNIEKAKRPLIPLQLDHSTTTCTLLQVSR</sequence>
<proteinExistence type="predicted"/>
<dbReference type="AlphaFoldDB" id="T0RQB5"/>
<evidence type="ECO:0000259" key="2">
    <source>
        <dbReference type="PROSITE" id="PS50090"/>
    </source>
</evidence>
<dbReference type="RefSeq" id="XP_008611630.1">
    <property type="nucleotide sequence ID" value="XM_008613408.1"/>
</dbReference>
<organism evidence="4 5">
    <name type="scientific">Saprolegnia diclina (strain VS20)</name>
    <dbReference type="NCBI Taxonomy" id="1156394"/>
    <lineage>
        <taxon>Eukaryota</taxon>
        <taxon>Sar</taxon>
        <taxon>Stramenopiles</taxon>
        <taxon>Oomycota</taxon>
        <taxon>Saprolegniomycetes</taxon>
        <taxon>Saprolegniales</taxon>
        <taxon>Saprolegniaceae</taxon>
        <taxon>Saprolegnia</taxon>
    </lineage>
</organism>
<dbReference type="GO" id="GO:0005634">
    <property type="term" value="C:nucleus"/>
    <property type="evidence" value="ECO:0007669"/>
    <property type="project" value="TreeGrafter"/>
</dbReference>
<dbReference type="GeneID" id="19948295"/>
<dbReference type="InterPro" id="IPR050560">
    <property type="entry name" value="MYB_TF"/>
</dbReference>
<dbReference type="PANTHER" id="PTHR45614">
    <property type="entry name" value="MYB PROTEIN-RELATED"/>
    <property type="match status" value="1"/>
</dbReference>
<evidence type="ECO:0000313" key="4">
    <source>
        <dbReference type="EMBL" id="EQC34758.1"/>
    </source>
</evidence>
<feature type="region of interest" description="Disordered" evidence="1">
    <location>
        <begin position="153"/>
        <end position="172"/>
    </location>
</feature>
<dbReference type="PROSITE" id="PS51294">
    <property type="entry name" value="HTH_MYB"/>
    <property type="match status" value="1"/>
</dbReference>
<evidence type="ECO:0000259" key="3">
    <source>
        <dbReference type="PROSITE" id="PS51294"/>
    </source>
</evidence>
<gene>
    <name evidence="4" type="ORF">SDRG_07568</name>
</gene>
<dbReference type="InterPro" id="IPR001005">
    <property type="entry name" value="SANT/Myb"/>
</dbReference>
<name>T0RQB5_SAPDV</name>
<dbReference type="InParanoid" id="T0RQB5"/>
<dbReference type="PROSITE" id="PS50090">
    <property type="entry name" value="MYB_LIKE"/>
    <property type="match status" value="1"/>
</dbReference>
<dbReference type="InterPro" id="IPR009057">
    <property type="entry name" value="Homeodomain-like_sf"/>
</dbReference>
<dbReference type="OrthoDB" id="2143914at2759"/>
<dbReference type="STRING" id="1156394.T0RQB5"/>